<sequence length="167" mass="17534">MAFLDGLIDLMVPLKAGRSSSRSHQDGGLHAAAVRFQQANGHLPRGSRPSPGFPAGFPNGAGPGGPPRAPVPQFGTQMRLMGNSRRLNGYETDQPEAFRQGGGRRGPGLPALNANHFAAVRGSEQSSRRDGSQGGRSNRGNSSGAISMRGRSSASRMGRSQGSRRCR</sequence>
<dbReference type="EMBL" id="KV441549">
    <property type="protein sequence ID" value="OAG09187.1"/>
    <property type="molecule type" value="Genomic_DNA"/>
</dbReference>
<name>A0A177CQY8_9PLEO</name>
<feature type="compositionally biased region" description="Low complexity" evidence="1">
    <location>
        <begin position="49"/>
        <end position="60"/>
    </location>
</feature>
<dbReference type="Proteomes" id="UP000077069">
    <property type="component" value="Unassembled WGS sequence"/>
</dbReference>
<accession>A0A177CQY8</accession>
<dbReference type="GeneID" id="28763417"/>
<dbReference type="RefSeq" id="XP_018039552.1">
    <property type="nucleotide sequence ID" value="XM_018179931.1"/>
</dbReference>
<dbReference type="InParanoid" id="A0A177CQY8"/>
<organism evidence="2 3">
    <name type="scientific">Paraphaeosphaeria sporulosa</name>
    <dbReference type="NCBI Taxonomy" id="1460663"/>
    <lineage>
        <taxon>Eukaryota</taxon>
        <taxon>Fungi</taxon>
        <taxon>Dikarya</taxon>
        <taxon>Ascomycota</taxon>
        <taxon>Pezizomycotina</taxon>
        <taxon>Dothideomycetes</taxon>
        <taxon>Pleosporomycetidae</taxon>
        <taxon>Pleosporales</taxon>
        <taxon>Massarineae</taxon>
        <taxon>Didymosphaeriaceae</taxon>
        <taxon>Paraphaeosphaeria</taxon>
    </lineage>
</organism>
<reference evidence="2 3" key="1">
    <citation type="submission" date="2016-05" db="EMBL/GenBank/DDBJ databases">
        <title>Comparative analysis of secretome profiles of manganese(II)-oxidizing ascomycete fungi.</title>
        <authorList>
            <consortium name="DOE Joint Genome Institute"/>
            <person name="Zeiner C.A."/>
            <person name="Purvine S.O."/>
            <person name="Zink E.M."/>
            <person name="Wu S."/>
            <person name="Pasa-Tolic L."/>
            <person name="Chaput D.L."/>
            <person name="Haridas S."/>
            <person name="Grigoriev I.V."/>
            <person name="Santelli C.M."/>
            <person name="Hansel C.M."/>
        </authorList>
    </citation>
    <scope>NUCLEOTIDE SEQUENCE [LARGE SCALE GENOMIC DNA]</scope>
    <source>
        <strain evidence="2 3">AP3s5-JAC2a</strain>
    </source>
</reference>
<evidence type="ECO:0000313" key="3">
    <source>
        <dbReference type="Proteomes" id="UP000077069"/>
    </source>
</evidence>
<keyword evidence="3" id="KW-1185">Reference proteome</keyword>
<feature type="compositionally biased region" description="Low complexity" evidence="1">
    <location>
        <begin position="135"/>
        <end position="161"/>
    </location>
</feature>
<dbReference type="AlphaFoldDB" id="A0A177CQY8"/>
<evidence type="ECO:0000313" key="2">
    <source>
        <dbReference type="EMBL" id="OAG09187.1"/>
    </source>
</evidence>
<evidence type="ECO:0000256" key="1">
    <source>
        <dbReference type="SAM" id="MobiDB-lite"/>
    </source>
</evidence>
<proteinExistence type="predicted"/>
<gene>
    <name evidence="2" type="ORF">CC84DRAFT_1171799</name>
</gene>
<protein>
    <submittedName>
        <fullName evidence="2">Uncharacterized protein</fullName>
    </submittedName>
</protein>
<feature type="region of interest" description="Disordered" evidence="1">
    <location>
        <begin position="41"/>
        <end position="167"/>
    </location>
</feature>